<dbReference type="Pfam" id="PF00690">
    <property type="entry name" value="Cation_ATPase_N"/>
    <property type="match status" value="1"/>
</dbReference>
<evidence type="ECO:0000313" key="4">
    <source>
        <dbReference type="Proteomes" id="UP000002627"/>
    </source>
</evidence>
<dbReference type="KEGG" id="ljf:FI9785_1043"/>
<dbReference type="HOGENOM" id="CLU_2155128_0_0_9"/>
<keyword evidence="1" id="KW-0812">Transmembrane</keyword>
<protein>
    <recommendedName>
        <fullName evidence="2">Cation-transporting P-type ATPase N-terminal domain-containing protein</fullName>
    </recommendedName>
</protein>
<gene>
    <name evidence="3" type="ordered locus">FI9785_1043</name>
</gene>
<dbReference type="InterPro" id="IPR023298">
    <property type="entry name" value="ATPase_P-typ_TM_dom_sf"/>
</dbReference>
<evidence type="ECO:0000313" key="3">
    <source>
        <dbReference type="EMBL" id="CAX66909.1"/>
    </source>
</evidence>
<keyword evidence="1" id="KW-0472">Membrane</keyword>
<dbReference type="SMART" id="SM00831">
    <property type="entry name" value="Cation_ATPase_N"/>
    <property type="match status" value="1"/>
</dbReference>
<feature type="domain" description="Cation-transporting P-type ATPase N-terminal" evidence="2">
    <location>
        <begin position="19"/>
        <end position="92"/>
    </location>
</feature>
<accession>D0R496</accession>
<organism evidence="3 4">
    <name type="scientific">Lactobacillus johnsonii (strain FI9785)</name>
    <dbReference type="NCBI Taxonomy" id="633699"/>
    <lineage>
        <taxon>Bacteria</taxon>
        <taxon>Bacillati</taxon>
        <taxon>Bacillota</taxon>
        <taxon>Bacilli</taxon>
        <taxon>Lactobacillales</taxon>
        <taxon>Lactobacillaceae</taxon>
        <taxon>Lactobacillus</taxon>
    </lineage>
</organism>
<dbReference type="Gene3D" id="2.70.150.10">
    <property type="entry name" value="Calcium-transporting ATPase, cytoplasmic transduction domain A"/>
    <property type="match status" value="1"/>
</dbReference>
<dbReference type="InterPro" id="IPR004014">
    <property type="entry name" value="ATPase_P-typ_cation-transptr_N"/>
</dbReference>
<dbReference type="Gene3D" id="1.20.1110.10">
    <property type="entry name" value="Calcium-transporting ATPase, transmembrane domain"/>
    <property type="match status" value="1"/>
</dbReference>
<evidence type="ECO:0000256" key="1">
    <source>
        <dbReference type="SAM" id="Phobius"/>
    </source>
</evidence>
<dbReference type="EMBL" id="FN298497">
    <property type="protein sequence ID" value="CAX66909.1"/>
    <property type="molecule type" value="Genomic_DNA"/>
</dbReference>
<dbReference type="AlphaFoldDB" id="D0R496"/>
<sequence length="111" mass="12558">MLKFNSKDRIVTNATLAKQIAGKEKSEVLKQLDTSINGLSPTQAKKRLERDGLNEVSNKECHPRLHFLFDAFMTPFTGILLFLALLSFLTNYLFVPTDQKDLSTVIIMITI</sequence>
<name>D0R496_LACJF</name>
<proteinExistence type="predicted"/>
<reference evidence="3 4" key="1">
    <citation type="journal article" date="2009" name="J. Bacteriol.">
        <title>Complete genome sequence of Lactobacillus johnsonii FI9785, a competitive exclusion agent against pathogens in poultry.</title>
        <authorList>
            <person name="Wegmann U."/>
            <person name="Overweg K."/>
            <person name="Horn N."/>
            <person name="Goesmann A."/>
            <person name="Narbad A."/>
            <person name="Gasson M.J."/>
            <person name="Shearman C."/>
        </authorList>
    </citation>
    <scope>NUCLEOTIDE SEQUENCE [LARGE SCALE GENOMIC DNA]</scope>
    <source>
        <strain evidence="3 4">FI9785</strain>
    </source>
</reference>
<dbReference type="Proteomes" id="UP000002627">
    <property type="component" value="Chromosome"/>
</dbReference>
<keyword evidence="1" id="KW-1133">Transmembrane helix</keyword>
<feature type="transmembrane region" description="Helical" evidence="1">
    <location>
        <begin position="67"/>
        <end position="94"/>
    </location>
</feature>
<keyword evidence="4" id="KW-1185">Reference proteome</keyword>
<evidence type="ECO:0000259" key="2">
    <source>
        <dbReference type="SMART" id="SM00831"/>
    </source>
</evidence>
<dbReference type="SUPFAM" id="SSF81665">
    <property type="entry name" value="Calcium ATPase, transmembrane domain M"/>
    <property type="match status" value="1"/>
</dbReference>